<comment type="subcellular location">
    <subcellularLocation>
        <location evidence="7">Cell membrane</location>
        <topology evidence="7">Multi-pass membrane protein</topology>
    </subcellularLocation>
</comment>
<evidence type="ECO:0000256" key="2">
    <source>
        <dbReference type="ARBA" id="ARBA00022475"/>
    </source>
</evidence>
<protein>
    <recommendedName>
        <fullName evidence="7">Phosphatidylglycerol--prolipoprotein diacylglyceryl transferase</fullName>
        <ecNumber evidence="7">2.5.1.145</ecNumber>
    </recommendedName>
</protein>
<keyword evidence="4 7" id="KW-0812">Transmembrane</keyword>
<feature type="transmembrane region" description="Helical" evidence="7">
    <location>
        <begin position="50"/>
        <end position="72"/>
    </location>
</feature>
<dbReference type="KEGG" id="tra:Trad_1262"/>
<evidence type="ECO:0000256" key="7">
    <source>
        <dbReference type="HAMAP-Rule" id="MF_01147"/>
    </source>
</evidence>
<dbReference type="GO" id="GO:0042158">
    <property type="term" value="P:lipoprotein biosynthetic process"/>
    <property type="evidence" value="ECO:0007669"/>
    <property type="project" value="UniProtKB-UniRule"/>
</dbReference>
<feature type="transmembrane region" description="Helical" evidence="7">
    <location>
        <begin position="12"/>
        <end position="30"/>
    </location>
</feature>
<dbReference type="OrthoDB" id="871140at2"/>
<feature type="transmembrane region" description="Helical" evidence="7">
    <location>
        <begin position="114"/>
        <end position="134"/>
    </location>
</feature>
<comment type="function">
    <text evidence="7">Catalyzes the transfer of the diacylglyceryl group from phosphatidylglycerol to the sulfhydryl group of the N-terminal cysteine of a prolipoprotein, the first step in the formation of mature lipoproteins.</text>
</comment>
<dbReference type="UniPathway" id="UPA00664"/>
<dbReference type="InterPro" id="IPR001640">
    <property type="entry name" value="Lgt"/>
</dbReference>
<dbReference type="GO" id="GO:0008961">
    <property type="term" value="F:phosphatidylglycerol-prolipoprotein diacylglyceryl transferase activity"/>
    <property type="evidence" value="ECO:0007669"/>
    <property type="project" value="UniProtKB-UniRule"/>
</dbReference>
<dbReference type="HOGENOM" id="CLU_013386_1_1_0"/>
<comment type="similarity">
    <text evidence="1 7">Belongs to the Lgt family.</text>
</comment>
<organism evidence="8 9">
    <name type="scientific">Truepera radiovictrix (strain DSM 17093 / CIP 108686 / LMG 22925 / RQ-24)</name>
    <dbReference type="NCBI Taxonomy" id="649638"/>
    <lineage>
        <taxon>Bacteria</taxon>
        <taxon>Thermotogati</taxon>
        <taxon>Deinococcota</taxon>
        <taxon>Deinococci</taxon>
        <taxon>Trueperales</taxon>
        <taxon>Trueperaceae</taxon>
        <taxon>Truepera</taxon>
    </lineage>
</organism>
<dbReference type="Proteomes" id="UP000000379">
    <property type="component" value="Chromosome"/>
</dbReference>
<dbReference type="RefSeq" id="WP_013177755.1">
    <property type="nucleotide sequence ID" value="NC_014221.1"/>
</dbReference>
<comment type="catalytic activity">
    <reaction evidence="7">
        <text>L-cysteinyl-[prolipoprotein] + a 1,2-diacyl-sn-glycero-3-phospho-(1'-sn-glycerol) = an S-1,2-diacyl-sn-glyceryl-L-cysteinyl-[prolipoprotein] + sn-glycerol 1-phosphate + H(+)</text>
        <dbReference type="Rhea" id="RHEA:56712"/>
        <dbReference type="Rhea" id="RHEA-COMP:14679"/>
        <dbReference type="Rhea" id="RHEA-COMP:14680"/>
        <dbReference type="ChEBI" id="CHEBI:15378"/>
        <dbReference type="ChEBI" id="CHEBI:29950"/>
        <dbReference type="ChEBI" id="CHEBI:57685"/>
        <dbReference type="ChEBI" id="CHEBI:64716"/>
        <dbReference type="ChEBI" id="CHEBI:140658"/>
        <dbReference type="EC" id="2.5.1.145"/>
    </reaction>
</comment>
<dbReference type="STRING" id="649638.Trad_1262"/>
<reference evidence="8 9" key="2">
    <citation type="journal article" date="2011" name="Stand. Genomic Sci.">
        <title>Complete genome sequence of Truepera radiovictrix type strain (RQ-24).</title>
        <authorList>
            <person name="Ivanova N."/>
            <person name="Rohde C."/>
            <person name="Munk C."/>
            <person name="Nolan M."/>
            <person name="Lucas S."/>
            <person name="Del Rio T.G."/>
            <person name="Tice H."/>
            <person name="Deshpande S."/>
            <person name="Cheng J.F."/>
            <person name="Tapia R."/>
            <person name="Han C."/>
            <person name="Goodwin L."/>
            <person name="Pitluck S."/>
            <person name="Liolios K."/>
            <person name="Mavromatis K."/>
            <person name="Mikhailova N."/>
            <person name="Pati A."/>
            <person name="Chen A."/>
            <person name="Palaniappan K."/>
            <person name="Land M."/>
            <person name="Hauser L."/>
            <person name="Chang Y.J."/>
            <person name="Jeffries C.D."/>
            <person name="Brambilla E."/>
            <person name="Rohde M."/>
            <person name="Goker M."/>
            <person name="Tindall B.J."/>
            <person name="Woyke T."/>
            <person name="Bristow J."/>
            <person name="Eisen J.A."/>
            <person name="Markowitz V."/>
            <person name="Hugenholtz P."/>
            <person name="Kyrpides N.C."/>
            <person name="Klenk H.P."/>
            <person name="Lapidus A."/>
        </authorList>
    </citation>
    <scope>NUCLEOTIDE SEQUENCE [LARGE SCALE GENOMIC DNA]</scope>
    <source>
        <strain evidence="9">DSM 17093 / CIP 108686 / LMG 22925 / RQ-24</strain>
    </source>
</reference>
<name>D7CWI6_TRURR</name>
<comment type="pathway">
    <text evidence="7">Protein modification; lipoprotein biosynthesis (diacylglyceryl transfer).</text>
</comment>
<keyword evidence="3 7" id="KW-0808">Transferase</keyword>
<proteinExistence type="inferred from homology"/>
<evidence type="ECO:0000256" key="4">
    <source>
        <dbReference type="ARBA" id="ARBA00022692"/>
    </source>
</evidence>
<dbReference type="AlphaFoldDB" id="D7CWI6"/>
<dbReference type="NCBIfam" id="NF000784">
    <property type="entry name" value="PRK00052.4-5"/>
    <property type="match status" value="1"/>
</dbReference>
<accession>D7CWI6</accession>
<keyword evidence="9" id="KW-1185">Reference proteome</keyword>
<dbReference type="NCBIfam" id="TIGR00544">
    <property type="entry name" value="lgt"/>
    <property type="match status" value="1"/>
</dbReference>
<dbReference type="eggNOG" id="COG0682">
    <property type="taxonomic scope" value="Bacteria"/>
</dbReference>
<feature type="transmembrane region" description="Helical" evidence="7">
    <location>
        <begin position="199"/>
        <end position="216"/>
    </location>
</feature>
<dbReference type="GO" id="GO:0005886">
    <property type="term" value="C:plasma membrane"/>
    <property type="evidence" value="ECO:0007669"/>
    <property type="project" value="UniProtKB-SubCell"/>
</dbReference>
<evidence type="ECO:0000313" key="9">
    <source>
        <dbReference type="Proteomes" id="UP000000379"/>
    </source>
</evidence>
<feature type="transmembrane region" description="Helical" evidence="7">
    <location>
        <begin position="223"/>
        <end position="240"/>
    </location>
</feature>
<keyword evidence="5 7" id="KW-1133">Transmembrane helix</keyword>
<feature type="binding site" evidence="7">
    <location>
        <position position="133"/>
    </location>
    <ligand>
        <name>a 1,2-diacyl-sn-glycero-3-phospho-(1'-sn-glycerol)</name>
        <dbReference type="ChEBI" id="CHEBI:64716"/>
    </ligand>
</feature>
<dbReference type="PANTHER" id="PTHR30589:SF0">
    <property type="entry name" value="PHOSPHATIDYLGLYCEROL--PROLIPOPROTEIN DIACYLGLYCERYL TRANSFERASE"/>
    <property type="match status" value="1"/>
</dbReference>
<keyword evidence="6 7" id="KW-0472">Membrane</keyword>
<dbReference type="PANTHER" id="PTHR30589">
    <property type="entry name" value="PROLIPOPROTEIN DIACYLGLYCERYL TRANSFERASE"/>
    <property type="match status" value="1"/>
</dbReference>
<dbReference type="EMBL" id="CP002049">
    <property type="protein sequence ID" value="ADI14385.1"/>
    <property type="molecule type" value="Genomic_DNA"/>
</dbReference>
<evidence type="ECO:0000256" key="1">
    <source>
        <dbReference type="ARBA" id="ARBA00007150"/>
    </source>
</evidence>
<gene>
    <name evidence="7" type="primary">lgt</name>
    <name evidence="8" type="ordered locus">Trad_1262</name>
</gene>
<feature type="transmembrane region" description="Helical" evidence="7">
    <location>
        <begin position="264"/>
        <end position="286"/>
    </location>
</feature>
<evidence type="ECO:0000256" key="5">
    <source>
        <dbReference type="ARBA" id="ARBA00022989"/>
    </source>
</evidence>
<dbReference type="EC" id="2.5.1.145" evidence="7"/>
<dbReference type="HAMAP" id="MF_01147">
    <property type="entry name" value="Lgt"/>
    <property type="match status" value="1"/>
</dbReference>
<keyword evidence="2 7" id="KW-1003">Cell membrane</keyword>
<reference evidence="9" key="1">
    <citation type="submission" date="2010-05" db="EMBL/GenBank/DDBJ databases">
        <title>The complete genome of Truepera radiovictris DSM 17093.</title>
        <authorList>
            <consortium name="US DOE Joint Genome Institute (JGI-PGF)"/>
            <person name="Lucas S."/>
            <person name="Copeland A."/>
            <person name="Lapidus A."/>
            <person name="Glavina del Rio T."/>
            <person name="Dalin E."/>
            <person name="Tice H."/>
            <person name="Bruce D."/>
            <person name="Goodwin L."/>
            <person name="Pitluck S."/>
            <person name="Kyrpides N."/>
            <person name="Mavromatis K."/>
            <person name="Ovchinnikova G."/>
            <person name="Munk A.C."/>
            <person name="Detter J.C."/>
            <person name="Han C."/>
            <person name="Tapia R."/>
            <person name="Land M."/>
            <person name="Hauser L."/>
            <person name="Markowitz V."/>
            <person name="Cheng J.-F."/>
            <person name="Hugenholtz P."/>
            <person name="Woyke T."/>
            <person name="Wu D."/>
            <person name="Tindall B."/>
            <person name="Pomrenke H.G."/>
            <person name="Brambilla E."/>
            <person name="Klenk H.-P."/>
            <person name="Eisen J.A."/>
        </authorList>
    </citation>
    <scope>NUCLEOTIDE SEQUENCE [LARGE SCALE GENOMIC DNA]</scope>
    <source>
        <strain evidence="9">DSM 17093 / CIP 108686 / LMG 22925 / RQ-24</strain>
    </source>
</reference>
<evidence type="ECO:0000313" key="8">
    <source>
        <dbReference type="EMBL" id="ADI14385.1"/>
    </source>
</evidence>
<evidence type="ECO:0000256" key="6">
    <source>
        <dbReference type="ARBA" id="ARBA00023136"/>
    </source>
</evidence>
<evidence type="ECO:0000256" key="3">
    <source>
        <dbReference type="ARBA" id="ARBA00022679"/>
    </source>
</evidence>
<sequence>MDPIMIQIGPLAIHWYGFLIALGVLVGTSWGLREAERRGLEPDRITDMTLWLVLAGLIGARLVYVVTSPAAYFGPGGDPLSAFAIWEGGASIHGAVLGIVVALWFYARRHNLNMWAYLDVLTPIGALGVIGGRIGNFMNGTDTTGRLTGWPIGFTWPEPGTQTFGALGRVIFGENLWANAPQFVVNGELVRGPVHLTQLYGALIGVVLVFILLWAFRRSRTPGFVWWQFVLWYSLLRSVFEETFRDNPLFWPVYLSEGPDAPGIGLFTLTQLVSVPLILIALYMLLTMNPDQATRRETLARKARGR</sequence>
<feature type="transmembrane region" description="Helical" evidence="7">
    <location>
        <begin position="84"/>
        <end position="107"/>
    </location>
</feature>
<dbReference type="Pfam" id="PF01790">
    <property type="entry name" value="LGT"/>
    <property type="match status" value="1"/>
</dbReference>